<dbReference type="OrthoDB" id="9802881at2"/>
<name>A0A2D1KJT7_9LACO</name>
<dbReference type="RefSeq" id="WP_010014292.1">
    <property type="nucleotide sequence ID" value="NZ_AEOS01000284.1"/>
</dbReference>
<dbReference type="KEGG" id="lcy:LC20004_00020"/>
<evidence type="ECO:0000313" key="2">
    <source>
        <dbReference type="Proteomes" id="UP000223559"/>
    </source>
</evidence>
<evidence type="ECO:0000313" key="1">
    <source>
        <dbReference type="EMBL" id="ATO42397.1"/>
    </source>
</evidence>
<sequence>MKTSRKKIFDSLASYMRAGKLPLMICLLPFFINNKQGMELFRERLDLSIQGTLKRKYYNRLVDTNYQSPMLKKISSDQNIWFMWLQGIENAPKLCQTNFLYLQNEFGDAVHLLTAKNIFSYVDIPNFIKDKWSRGIISNTHFSDIIRVQLLSTYGGTWIDATTFVNSSFLKQLDDFCLPQTFKPGRNGHALPVSSWFMNSPKDNTYIKRVRDLLFSYWKTNNRLIDYFLLHHFLIIVSEEMDHYLDNIYPLDNSMPHYPMLLMKQKVLAENDFNLFLTTYKVMKFTYKVENEIEDTNYNNLIVTMKLWSDYES</sequence>
<dbReference type="AlphaFoldDB" id="A0A2D1KJT7"/>
<protein>
    <submittedName>
        <fullName evidence="1">Glycosyl transferase</fullName>
    </submittedName>
</protein>
<reference evidence="1 2" key="1">
    <citation type="submission" date="2016-10" db="EMBL/GenBank/DDBJ databases">
        <title>The whole genome sequencing and assembly of L. cotyniformis subsp. torquens DSM 20004 strain.</title>
        <authorList>
            <person name="Park M.-K."/>
            <person name="Lee Y.-J."/>
            <person name="Yi H."/>
            <person name="Bahn Y.-S."/>
            <person name="Kim J.F."/>
            <person name="Lee D.-W."/>
        </authorList>
    </citation>
    <scope>NUCLEOTIDE SEQUENCE [LARGE SCALE GENOMIC DNA]</scope>
    <source>
        <strain evidence="1 2">DSM 20004</strain>
    </source>
</reference>
<gene>
    <name evidence="1" type="ORF">LC20004_00020</name>
</gene>
<dbReference type="GO" id="GO:0016757">
    <property type="term" value="F:glycosyltransferase activity"/>
    <property type="evidence" value="ECO:0007669"/>
    <property type="project" value="InterPro"/>
</dbReference>
<dbReference type="Pfam" id="PF05704">
    <property type="entry name" value="Caps_synth"/>
    <property type="match status" value="1"/>
</dbReference>
<dbReference type="Proteomes" id="UP000223559">
    <property type="component" value="Chromosome"/>
</dbReference>
<keyword evidence="1" id="KW-0808">Transferase</keyword>
<organism evidence="1 2">
    <name type="scientific">Loigolactobacillus coryniformis subsp. torquens DSM 20004 = KCTC 3535</name>
    <dbReference type="NCBI Taxonomy" id="1423822"/>
    <lineage>
        <taxon>Bacteria</taxon>
        <taxon>Bacillati</taxon>
        <taxon>Bacillota</taxon>
        <taxon>Bacilli</taxon>
        <taxon>Lactobacillales</taxon>
        <taxon>Lactobacillaceae</taxon>
        <taxon>Loigolactobacillus</taxon>
    </lineage>
</organism>
<dbReference type="Gene3D" id="3.90.550.20">
    <property type="match status" value="1"/>
</dbReference>
<dbReference type="EMBL" id="CP017697">
    <property type="protein sequence ID" value="ATO42397.1"/>
    <property type="molecule type" value="Genomic_DNA"/>
</dbReference>
<dbReference type="InterPro" id="IPR008441">
    <property type="entry name" value="AfumC-like_glycosyl_Trfase"/>
</dbReference>
<keyword evidence="2" id="KW-1185">Reference proteome</keyword>
<proteinExistence type="predicted"/>
<dbReference type="SUPFAM" id="SSF53448">
    <property type="entry name" value="Nucleotide-diphospho-sugar transferases"/>
    <property type="match status" value="1"/>
</dbReference>
<dbReference type="InterPro" id="IPR029044">
    <property type="entry name" value="Nucleotide-diphossugar_trans"/>
</dbReference>
<accession>A0A2D1KJT7</accession>